<dbReference type="InterPro" id="IPR056800">
    <property type="entry name" value="vWA_Ro60"/>
</dbReference>
<dbReference type="Gene3D" id="3.40.50.410">
    <property type="entry name" value="von Willebrand factor, type A domain"/>
    <property type="match status" value="1"/>
</dbReference>
<keyword evidence="5" id="KW-0694">RNA-binding</keyword>
<feature type="non-terminal residue" evidence="7">
    <location>
        <position position="380"/>
    </location>
</feature>
<proteinExistence type="inferred from homology"/>
<dbReference type="InterPro" id="IPR040322">
    <property type="entry name" value="TROVE2"/>
</dbReference>
<dbReference type="InterPro" id="IPR037214">
    <property type="entry name" value="TROVE_dom_sf"/>
</dbReference>
<dbReference type="GO" id="GO:1990904">
    <property type="term" value="C:ribonucleoprotein complex"/>
    <property type="evidence" value="ECO:0007669"/>
    <property type="project" value="UniProtKB-KW"/>
</dbReference>
<dbReference type="GO" id="GO:0005737">
    <property type="term" value="C:cytoplasm"/>
    <property type="evidence" value="ECO:0007669"/>
    <property type="project" value="UniProtKB-SubCell"/>
</dbReference>
<evidence type="ECO:0000256" key="2">
    <source>
        <dbReference type="ARBA" id="ARBA00007814"/>
    </source>
</evidence>
<dbReference type="GO" id="GO:0003723">
    <property type="term" value="F:RNA binding"/>
    <property type="evidence" value="ECO:0007669"/>
    <property type="project" value="UniProtKB-KW"/>
</dbReference>
<dbReference type="InterPro" id="IPR036465">
    <property type="entry name" value="vWFA_dom_sf"/>
</dbReference>
<dbReference type="PROSITE" id="PS50988">
    <property type="entry name" value="TROVE"/>
    <property type="match status" value="1"/>
</dbReference>
<dbReference type="SUPFAM" id="SSF140864">
    <property type="entry name" value="TROVE domain-like"/>
    <property type="match status" value="1"/>
</dbReference>
<evidence type="ECO:0000256" key="3">
    <source>
        <dbReference type="ARBA" id="ARBA00022490"/>
    </source>
</evidence>
<dbReference type="InterPro" id="IPR008858">
    <property type="entry name" value="TROVE_dom"/>
</dbReference>
<evidence type="ECO:0000313" key="7">
    <source>
        <dbReference type="EMBL" id="CAB4029662.1"/>
    </source>
</evidence>
<comment type="caution">
    <text evidence="7">The sequence shown here is derived from an EMBL/GenBank/DDBJ whole genome shotgun (WGS) entry which is preliminary data.</text>
</comment>
<accession>A0A6S7KS73</accession>
<gene>
    <name evidence="7" type="ORF">PACLA_8A051175</name>
</gene>
<dbReference type="EMBL" id="CACRXK020016319">
    <property type="protein sequence ID" value="CAB4029662.1"/>
    <property type="molecule type" value="Genomic_DNA"/>
</dbReference>
<reference evidence="7" key="1">
    <citation type="submission" date="2020-04" db="EMBL/GenBank/DDBJ databases">
        <authorList>
            <person name="Alioto T."/>
            <person name="Alioto T."/>
            <person name="Gomez Garrido J."/>
        </authorList>
    </citation>
    <scope>NUCLEOTIDE SEQUENCE</scope>
    <source>
        <strain evidence="7">A484AB</strain>
    </source>
</reference>
<organism evidence="7 8">
    <name type="scientific">Paramuricea clavata</name>
    <name type="common">Red gorgonian</name>
    <name type="synonym">Violescent sea-whip</name>
    <dbReference type="NCBI Taxonomy" id="317549"/>
    <lineage>
        <taxon>Eukaryota</taxon>
        <taxon>Metazoa</taxon>
        <taxon>Cnidaria</taxon>
        <taxon>Anthozoa</taxon>
        <taxon>Octocorallia</taxon>
        <taxon>Malacalcyonacea</taxon>
        <taxon>Plexauridae</taxon>
        <taxon>Paramuricea</taxon>
    </lineage>
</organism>
<dbReference type="PANTHER" id="PTHR14202">
    <property type="entry name" value="60 KDA RIBONUCLEOPROTEIN SSA/RO"/>
    <property type="match status" value="1"/>
</dbReference>
<evidence type="ECO:0000313" key="8">
    <source>
        <dbReference type="Proteomes" id="UP001152795"/>
    </source>
</evidence>
<comment type="subcellular location">
    <subcellularLocation>
        <location evidence="1">Cytoplasm</location>
    </subcellularLocation>
</comment>
<sequence length="380" mass="42792">SCKFDGGLYVLIIFSKFVNGDGVFKQFNTNPILASSLFIRLGIATSLNNSKQDFILPGNNLDIFEILIFIDYIDIPQQAYNCKLTYNCKLWDFIKNLNVFRFVADFVWSALLRQMPMTAMIRNLGEMTSIHGLLAGSPEERLICDRLQNVQLLRHARIHPFNVLVALKTYADGHGDRGRLVWIPNEEILEALKNAFYNSFQHVESTKKRYLLALDVSVSMSYAAGSHIAPNDASAAMSMVVARTETEYHIVAFSNEIISLRELVIDENTTLDEVLQLMQQIPRRAADCALPMKYAIENDLDVDVFVVYTDCETRKVGIQPSEALRQYREHSGIRDAKLIVVAMTSNGFTIADPDDPGMLDMAGFDSAAPEVMREFILGNI</sequence>
<dbReference type="PANTHER" id="PTHR14202:SF0">
    <property type="entry name" value="RNA-BINDING PROTEIN RO60"/>
    <property type="match status" value="1"/>
</dbReference>
<keyword evidence="6" id="KW-0687">Ribonucleoprotein</keyword>
<dbReference type="Proteomes" id="UP001152795">
    <property type="component" value="Unassembled WGS sequence"/>
</dbReference>
<evidence type="ECO:0000256" key="5">
    <source>
        <dbReference type="ARBA" id="ARBA00022884"/>
    </source>
</evidence>
<dbReference type="SUPFAM" id="SSF53300">
    <property type="entry name" value="vWA-like"/>
    <property type="match status" value="1"/>
</dbReference>
<dbReference type="AlphaFoldDB" id="A0A6S7KS73"/>
<evidence type="ECO:0000256" key="4">
    <source>
        <dbReference type="ARBA" id="ARBA00022723"/>
    </source>
</evidence>
<dbReference type="Pfam" id="PF05731">
    <property type="entry name" value="TROVE"/>
    <property type="match status" value="1"/>
</dbReference>
<dbReference type="Pfam" id="PF25045">
    <property type="entry name" value="vWA_Ro60"/>
    <property type="match status" value="1"/>
</dbReference>
<comment type="similarity">
    <text evidence="2">Belongs to the Ro 60 kDa family.</text>
</comment>
<evidence type="ECO:0000256" key="6">
    <source>
        <dbReference type="ARBA" id="ARBA00023274"/>
    </source>
</evidence>
<dbReference type="GO" id="GO:0046872">
    <property type="term" value="F:metal ion binding"/>
    <property type="evidence" value="ECO:0007669"/>
    <property type="project" value="UniProtKB-KW"/>
</dbReference>
<evidence type="ECO:0000256" key="1">
    <source>
        <dbReference type="ARBA" id="ARBA00004496"/>
    </source>
</evidence>
<name>A0A6S7KS73_PARCT</name>
<keyword evidence="4" id="KW-0479">Metal-binding</keyword>
<dbReference type="OrthoDB" id="6098064at2759"/>
<keyword evidence="8" id="KW-1185">Reference proteome</keyword>
<keyword evidence="3" id="KW-0963">Cytoplasm</keyword>
<protein>
    <submittedName>
        <fullName evidence="7">60 kDa SS-A Ro ribonucleo</fullName>
    </submittedName>
</protein>